<name>A0A2M3ZVT0_9DIPT</name>
<organism evidence="1">
    <name type="scientific">Anopheles braziliensis</name>
    <dbReference type="NCBI Taxonomy" id="58242"/>
    <lineage>
        <taxon>Eukaryota</taxon>
        <taxon>Metazoa</taxon>
        <taxon>Ecdysozoa</taxon>
        <taxon>Arthropoda</taxon>
        <taxon>Hexapoda</taxon>
        <taxon>Insecta</taxon>
        <taxon>Pterygota</taxon>
        <taxon>Neoptera</taxon>
        <taxon>Endopterygota</taxon>
        <taxon>Diptera</taxon>
        <taxon>Nematocera</taxon>
        <taxon>Culicoidea</taxon>
        <taxon>Culicidae</taxon>
        <taxon>Anophelinae</taxon>
        <taxon>Anopheles</taxon>
    </lineage>
</organism>
<sequence length="91" mass="10295">MSLSSFGFWVVFRRSCGIILSAVGISKSLWAIDTVTYANERQGDRGSFDAFVRSSFMTHVARCSWSKEECQMFAIQELTDVDQRCIGSIIR</sequence>
<reference evidence="1" key="1">
    <citation type="submission" date="2018-01" db="EMBL/GenBank/DDBJ databases">
        <title>An insight into the sialome of Amazonian anophelines.</title>
        <authorList>
            <person name="Ribeiro J.M."/>
            <person name="Scarpassa V."/>
            <person name="Calvo E."/>
        </authorList>
    </citation>
    <scope>NUCLEOTIDE SEQUENCE</scope>
    <source>
        <tissue evidence="1">Salivary glands</tissue>
    </source>
</reference>
<accession>A0A2M3ZVT0</accession>
<dbReference type="AlphaFoldDB" id="A0A2M3ZVT0"/>
<dbReference type="EMBL" id="GGFM01011880">
    <property type="protein sequence ID" value="MBW32631.1"/>
    <property type="molecule type" value="Transcribed_RNA"/>
</dbReference>
<proteinExistence type="predicted"/>
<evidence type="ECO:0000313" key="1">
    <source>
        <dbReference type="EMBL" id="MBW32631.1"/>
    </source>
</evidence>
<protein>
    <submittedName>
        <fullName evidence="1">Putative secreted peptide</fullName>
    </submittedName>
</protein>